<evidence type="ECO:0000256" key="1">
    <source>
        <dbReference type="ARBA" id="ARBA00010240"/>
    </source>
</evidence>
<protein>
    <recommendedName>
        <fullName evidence="8">PNPLA domain-containing protein</fullName>
    </recommendedName>
</protein>
<dbReference type="GO" id="GO:0016787">
    <property type="term" value="F:hydrolase activity"/>
    <property type="evidence" value="ECO:0007669"/>
    <property type="project" value="UniProtKB-KW"/>
</dbReference>
<keyword evidence="2" id="KW-0378">Hydrolase</keyword>
<name>A0A9D5CVG3_9LILI</name>
<reference evidence="9" key="2">
    <citation type="journal article" date="2022" name="Hortic Res">
        <title>The genome of Dioscorea zingiberensis sheds light on the biosynthesis, origin and evolution of the medicinally important diosgenin saponins.</title>
        <authorList>
            <person name="Li Y."/>
            <person name="Tan C."/>
            <person name="Li Z."/>
            <person name="Guo J."/>
            <person name="Li S."/>
            <person name="Chen X."/>
            <person name="Wang C."/>
            <person name="Dai X."/>
            <person name="Yang H."/>
            <person name="Song W."/>
            <person name="Hou L."/>
            <person name="Xu J."/>
            <person name="Tong Z."/>
            <person name="Xu A."/>
            <person name="Yuan X."/>
            <person name="Wang W."/>
            <person name="Yang Q."/>
            <person name="Chen L."/>
            <person name="Sun Z."/>
            <person name="Wang K."/>
            <person name="Pan B."/>
            <person name="Chen J."/>
            <person name="Bao Y."/>
            <person name="Liu F."/>
            <person name="Qi X."/>
            <person name="Gang D.R."/>
            <person name="Wen J."/>
            <person name="Li J."/>
        </authorList>
    </citation>
    <scope>NUCLEOTIDE SEQUENCE</scope>
    <source>
        <strain evidence="9">Dzin_1.0</strain>
    </source>
</reference>
<dbReference type="GO" id="GO:0016042">
    <property type="term" value="P:lipid catabolic process"/>
    <property type="evidence" value="ECO:0007669"/>
    <property type="project" value="UniProtKB-KW"/>
</dbReference>
<comment type="caution">
    <text evidence="9">The sequence shown here is derived from an EMBL/GenBank/DDBJ whole genome shotgun (WGS) entry which is preliminary data.</text>
</comment>
<evidence type="ECO:0000313" key="9">
    <source>
        <dbReference type="EMBL" id="KAJ0980451.1"/>
    </source>
</evidence>
<dbReference type="PROSITE" id="PS51635">
    <property type="entry name" value="PNPLA"/>
    <property type="match status" value="1"/>
</dbReference>
<reference evidence="9" key="1">
    <citation type="submission" date="2021-03" db="EMBL/GenBank/DDBJ databases">
        <authorList>
            <person name="Li Z."/>
            <person name="Yang C."/>
        </authorList>
    </citation>
    <scope>NUCLEOTIDE SEQUENCE</scope>
    <source>
        <strain evidence="9">Dzin_1.0</strain>
        <tissue evidence="9">Leaf</tissue>
    </source>
</reference>
<feature type="domain" description="PNPLA" evidence="8">
    <location>
        <begin position="45"/>
        <end position="224"/>
    </location>
</feature>
<keyword evidence="4" id="KW-0443">Lipid metabolism</keyword>
<keyword evidence="3" id="KW-0442">Lipid degradation</keyword>
<sequence length="390" mass="41418">MMEPIWNFDKLTYEIFSILETKFLFSPSSPAAAAAGGGGGKVRILSIDASGDAILAAVCLSRLEASLRKRSSNPSALISDFFDLAAGSGAGGFLAALLFTPRPDGSPPISADEALRILIKNRRRISPSPGILWSPRRVFRRAFGSATLRDAVRPVLIPCYDLRTRAPFMFSRADAVEAEGYDFRVRHVCAATCDVKRVESVDGGTRIEAVGGGVAMGNPAAAAVTHVLNNGQEFPFAAGVEDLLLLSIGGGEVANAAVAPPSTAELVPIAGKGHADMANGLSPARMSKCKSKSGPSETRKLVEMAEEVLAQRNVESVLFRGKKISEQSNGEKLEWFSGELIKEQERRKSCCNTTKTPAVVIKQVITPKTSRTSSTITTISTSSLSSTSFP</sequence>
<dbReference type="Proteomes" id="UP001085076">
    <property type="component" value="Miscellaneous, Linkage group lg02"/>
</dbReference>
<evidence type="ECO:0000256" key="4">
    <source>
        <dbReference type="ARBA" id="ARBA00023098"/>
    </source>
</evidence>
<comment type="caution">
    <text evidence="6">Lacks conserved residue(s) required for the propagation of feature annotation.</text>
</comment>
<evidence type="ECO:0000256" key="3">
    <source>
        <dbReference type="ARBA" id="ARBA00022963"/>
    </source>
</evidence>
<evidence type="ECO:0000256" key="2">
    <source>
        <dbReference type="ARBA" id="ARBA00022801"/>
    </source>
</evidence>
<evidence type="ECO:0000256" key="5">
    <source>
        <dbReference type="ARBA" id="ARBA00025642"/>
    </source>
</evidence>
<dbReference type="InterPro" id="IPR016035">
    <property type="entry name" value="Acyl_Trfase/lysoPLipase"/>
</dbReference>
<organism evidence="9 10">
    <name type="scientific">Dioscorea zingiberensis</name>
    <dbReference type="NCBI Taxonomy" id="325984"/>
    <lineage>
        <taxon>Eukaryota</taxon>
        <taxon>Viridiplantae</taxon>
        <taxon>Streptophyta</taxon>
        <taxon>Embryophyta</taxon>
        <taxon>Tracheophyta</taxon>
        <taxon>Spermatophyta</taxon>
        <taxon>Magnoliopsida</taxon>
        <taxon>Liliopsida</taxon>
        <taxon>Dioscoreales</taxon>
        <taxon>Dioscoreaceae</taxon>
        <taxon>Dioscorea</taxon>
    </lineage>
</organism>
<comment type="similarity">
    <text evidence="1">Belongs to the patatin family.</text>
</comment>
<evidence type="ECO:0000256" key="6">
    <source>
        <dbReference type="PROSITE-ProRule" id="PRU01161"/>
    </source>
</evidence>
<dbReference type="PANTHER" id="PTHR32241:SF12">
    <property type="entry name" value="OS03G0784100 PROTEIN"/>
    <property type="match status" value="1"/>
</dbReference>
<accession>A0A9D5CVG3</accession>
<evidence type="ECO:0000259" key="8">
    <source>
        <dbReference type="PROSITE" id="PS51635"/>
    </source>
</evidence>
<evidence type="ECO:0000313" key="10">
    <source>
        <dbReference type="Proteomes" id="UP001085076"/>
    </source>
</evidence>
<proteinExistence type="inferred from homology"/>
<dbReference type="PANTHER" id="PTHR32241">
    <property type="entry name" value="PATATIN-LIKE PROTEIN 6"/>
    <property type="match status" value="1"/>
</dbReference>
<feature type="region of interest" description="Disordered" evidence="7">
    <location>
        <begin position="371"/>
        <end position="390"/>
    </location>
</feature>
<dbReference type="SUPFAM" id="SSF52151">
    <property type="entry name" value="FabD/lysophospholipase-like"/>
    <property type="match status" value="1"/>
</dbReference>
<dbReference type="InterPro" id="IPR002641">
    <property type="entry name" value="PNPLA_dom"/>
</dbReference>
<dbReference type="Gene3D" id="3.40.1090.10">
    <property type="entry name" value="Cytosolic phospholipase A2 catalytic domain"/>
    <property type="match status" value="1"/>
</dbReference>
<gene>
    <name evidence="9" type="ORF">J5N97_008706</name>
</gene>
<keyword evidence="10" id="KW-1185">Reference proteome</keyword>
<evidence type="ECO:0000256" key="7">
    <source>
        <dbReference type="SAM" id="MobiDB-lite"/>
    </source>
</evidence>
<dbReference type="CDD" id="cd07199">
    <property type="entry name" value="Pat17_PNPLA8_PNPLA9_like"/>
    <property type="match status" value="1"/>
</dbReference>
<dbReference type="EMBL" id="JAGGNH010000002">
    <property type="protein sequence ID" value="KAJ0980451.1"/>
    <property type="molecule type" value="Genomic_DNA"/>
</dbReference>
<comment type="function">
    <text evidence="5">Possesses non-specific lipolytic acyl hydrolase (LAH) activity. Hydrolyzes phospholipids as well as galactolipids. May play a role in disease resistance.</text>
</comment>
<dbReference type="OrthoDB" id="630895at2759"/>
<dbReference type="AlphaFoldDB" id="A0A9D5CVG3"/>